<protein>
    <submittedName>
        <fullName evidence="1">Uncharacterized protein</fullName>
    </submittedName>
</protein>
<comment type="caution">
    <text evidence="1">The sequence shown here is derived from an EMBL/GenBank/DDBJ whole genome shotgun (WGS) entry which is preliminary data.</text>
</comment>
<sequence length="159" mass="18560">MIFFINLNVENNNTMKQNYDIVTLNSNHSQRIKAQALVEEICDRFNLHNYFGILSVVVDEALDIIYNNPELDSNFNSDFSFEQCVNGVCFVFKTNQQVFTSITELIQMLTNEYNILDDGKTLELIFYVSGIDEDELKTRQEKFKVFFTQKSIHTKSIEN</sequence>
<proteinExistence type="predicted"/>
<accession>A0A644UCY9</accession>
<gene>
    <name evidence="1" type="ORF">SDC9_22714</name>
</gene>
<organism evidence="1">
    <name type="scientific">bioreactor metagenome</name>
    <dbReference type="NCBI Taxonomy" id="1076179"/>
    <lineage>
        <taxon>unclassified sequences</taxon>
        <taxon>metagenomes</taxon>
        <taxon>ecological metagenomes</taxon>
    </lineage>
</organism>
<name>A0A644UCY9_9ZZZZ</name>
<reference evidence="1" key="1">
    <citation type="submission" date="2019-08" db="EMBL/GenBank/DDBJ databases">
        <authorList>
            <person name="Kucharzyk K."/>
            <person name="Murdoch R.W."/>
            <person name="Higgins S."/>
            <person name="Loffler F."/>
        </authorList>
    </citation>
    <scope>NUCLEOTIDE SEQUENCE</scope>
</reference>
<dbReference type="AlphaFoldDB" id="A0A644UCY9"/>
<evidence type="ECO:0000313" key="1">
    <source>
        <dbReference type="EMBL" id="MPL76863.1"/>
    </source>
</evidence>
<dbReference type="EMBL" id="VSSQ01000101">
    <property type="protein sequence ID" value="MPL76863.1"/>
    <property type="molecule type" value="Genomic_DNA"/>
</dbReference>